<dbReference type="EMBL" id="QOQW01000031">
    <property type="protein sequence ID" value="RCK77871.1"/>
    <property type="molecule type" value="Genomic_DNA"/>
</dbReference>
<evidence type="ECO:0000313" key="2">
    <source>
        <dbReference type="Proteomes" id="UP000252355"/>
    </source>
</evidence>
<proteinExistence type="predicted"/>
<comment type="caution">
    <text evidence="1">The sequence shown here is derived from an EMBL/GenBank/DDBJ whole genome shotgun (WGS) entry which is preliminary data.</text>
</comment>
<sequence>MGNNLSLVCPLLQKPCITDDCAWWGRKEANCVARILAKLPIMGVDPLEALLSGKKDAHPPRSGKG</sequence>
<dbReference type="AlphaFoldDB" id="A0A367ZKK0"/>
<evidence type="ECO:0000313" key="1">
    <source>
        <dbReference type="EMBL" id="RCK77871.1"/>
    </source>
</evidence>
<accession>A0A367ZKK0</accession>
<organism evidence="1 2">
    <name type="scientific">Candidatus Ozemobacter sibiricus</name>
    <dbReference type="NCBI Taxonomy" id="2268124"/>
    <lineage>
        <taxon>Bacteria</taxon>
        <taxon>Candidatus Ozemobacteria</taxon>
        <taxon>Candidatus Ozemobacterales</taxon>
        <taxon>Candidatus Ozemobacteraceae</taxon>
        <taxon>Candidatus Ozemobacter</taxon>
    </lineage>
</organism>
<gene>
    <name evidence="1" type="ORF">OZSIB_2030</name>
</gene>
<dbReference type="Proteomes" id="UP000252355">
    <property type="component" value="Unassembled WGS sequence"/>
</dbReference>
<protein>
    <submittedName>
        <fullName evidence="1">Uncharacterized protein</fullName>
    </submittedName>
</protein>
<reference evidence="1 2" key="1">
    <citation type="submission" date="2018-05" db="EMBL/GenBank/DDBJ databases">
        <title>A metagenomic window into the 2 km-deep terrestrial subsurface aquifer revealed taxonomically and functionally diverse microbial community comprising novel uncultured bacterial lineages.</title>
        <authorList>
            <person name="Kadnikov V.V."/>
            <person name="Mardanov A.V."/>
            <person name="Beletsky A.V."/>
            <person name="Banks D."/>
            <person name="Pimenov N.V."/>
            <person name="Frank Y.A."/>
            <person name="Karnachuk O.V."/>
            <person name="Ravin N.V."/>
        </authorList>
    </citation>
    <scope>NUCLEOTIDE SEQUENCE [LARGE SCALE GENOMIC DNA]</scope>
    <source>
        <strain evidence="1">BY5</strain>
    </source>
</reference>
<name>A0A367ZKK0_9BACT</name>